<evidence type="ECO:0000256" key="1">
    <source>
        <dbReference type="SAM" id="MobiDB-lite"/>
    </source>
</evidence>
<feature type="signal peptide" evidence="2">
    <location>
        <begin position="1"/>
        <end position="34"/>
    </location>
</feature>
<dbReference type="Proteomes" id="UP000644610">
    <property type="component" value="Unassembled WGS sequence"/>
</dbReference>
<organism evidence="3 4">
    <name type="scientific">Planotetraspora silvatica</name>
    <dbReference type="NCBI Taxonomy" id="234614"/>
    <lineage>
        <taxon>Bacteria</taxon>
        <taxon>Bacillati</taxon>
        <taxon>Actinomycetota</taxon>
        <taxon>Actinomycetes</taxon>
        <taxon>Streptosporangiales</taxon>
        <taxon>Streptosporangiaceae</taxon>
        <taxon>Planotetraspora</taxon>
    </lineage>
</organism>
<dbReference type="InterPro" id="IPR008160">
    <property type="entry name" value="Collagen"/>
</dbReference>
<proteinExistence type="predicted"/>
<protein>
    <recommendedName>
        <fullName evidence="5">Collagen-like protein</fullName>
    </recommendedName>
</protein>
<keyword evidence="2" id="KW-0732">Signal</keyword>
<feature type="chain" id="PRO_5035177039" description="Collagen-like protein" evidence="2">
    <location>
        <begin position="35"/>
        <end position="191"/>
    </location>
</feature>
<feature type="compositionally biased region" description="Low complexity" evidence="1">
    <location>
        <begin position="77"/>
        <end position="117"/>
    </location>
</feature>
<evidence type="ECO:0000256" key="2">
    <source>
        <dbReference type="SAM" id="SignalP"/>
    </source>
</evidence>
<reference evidence="3" key="1">
    <citation type="submission" date="2021-01" db="EMBL/GenBank/DDBJ databases">
        <title>Whole genome shotgun sequence of Planotetraspora silvatica NBRC 100141.</title>
        <authorList>
            <person name="Komaki H."/>
            <person name="Tamura T."/>
        </authorList>
    </citation>
    <scope>NUCLEOTIDE SEQUENCE</scope>
    <source>
        <strain evidence="3">NBRC 100141</strain>
    </source>
</reference>
<feature type="region of interest" description="Disordered" evidence="1">
    <location>
        <begin position="64"/>
        <end position="117"/>
    </location>
</feature>
<evidence type="ECO:0000313" key="4">
    <source>
        <dbReference type="Proteomes" id="UP000644610"/>
    </source>
</evidence>
<dbReference type="Pfam" id="PF01391">
    <property type="entry name" value="Collagen"/>
    <property type="match status" value="1"/>
</dbReference>
<evidence type="ECO:0008006" key="5">
    <source>
        <dbReference type="Google" id="ProtNLM"/>
    </source>
</evidence>
<name>A0A8J3XUA8_9ACTN</name>
<dbReference type="RefSeq" id="WP_275415281.1">
    <property type="nucleotide sequence ID" value="NZ_BAAAKY010000077.1"/>
</dbReference>
<evidence type="ECO:0000313" key="3">
    <source>
        <dbReference type="EMBL" id="GII49278.1"/>
    </source>
</evidence>
<dbReference type="AlphaFoldDB" id="A0A8J3XUA8"/>
<dbReference type="EMBL" id="BOOQ01000040">
    <property type="protein sequence ID" value="GII49278.1"/>
    <property type="molecule type" value="Genomic_DNA"/>
</dbReference>
<sequence length="191" mass="18414">MTLKLPGGRTVGVLAVGSLAGSLLAVGGMATASAAPAPVIYACVDKATRAARIVSAGTKCRTTETRTSWNQKGLQGARGATGPKGATGAKGATGPAGPQGATGARGPAGPPGTAGAPDIQILQSRIADGAGQVRCLPGRIATGGGSMLPDGAAVRSSVPVIEGEVSVGWSVKTTPGTGPISGVIYVLCMNA</sequence>
<keyword evidence="4" id="KW-1185">Reference proteome</keyword>
<comment type="caution">
    <text evidence="3">The sequence shown here is derived from an EMBL/GenBank/DDBJ whole genome shotgun (WGS) entry which is preliminary data.</text>
</comment>
<accession>A0A8J3XUA8</accession>
<gene>
    <name evidence="3" type="ORF">Psi02_57020</name>
</gene>